<dbReference type="OrthoDB" id="204170at2157"/>
<evidence type="ECO:0000256" key="1">
    <source>
        <dbReference type="SAM" id="MobiDB-lite"/>
    </source>
</evidence>
<dbReference type="RefSeq" id="WP_090308975.1">
    <property type="nucleotide sequence ID" value="NZ_FNFE01000004.1"/>
</dbReference>
<evidence type="ECO:0000259" key="2">
    <source>
        <dbReference type="Pfam" id="PF26222"/>
    </source>
</evidence>
<proteinExistence type="predicted"/>
<dbReference type="Proteomes" id="UP000198882">
    <property type="component" value="Unassembled WGS sequence"/>
</dbReference>
<reference evidence="4" key="1">
    <citation type="submission" date="2016-10" db="EMBL/GenBank/DDBJ databases">
        <authorList>
            <person name="Varghese N."/>
            <person name="Submissions S."/>
        </authorList>
    </citation>
    <scope>NUCLEOTIDE SEQUENCE [LARGE SCALE GENOMIC DNA]</scope>
    <source>
        <strain evidence="4">B4,CECT 8067,JCM 17497</strain>
    </source>
</reference>
<sequence>MSDDQSSETSEAHIDDAVLERTADRSGVDPETISDALVVLHAALIGRHSTLEREYEYATVDGTRAYRVPETVWDDLADEFGFEDEVAAAVEFAHSEQAQLVFADAVGVDDRFGDGDRGVVVGIDTAEEF</sequence>
<organism evidence="3 4">
    <name type="scientific">Natronorubrum texcoconense</name>
    <dbReference type="NCBI Taxonomy" id="1095776"/>
    <lineage>
        <taxon>Archaea</taxon>
        <taxon>Methanobacteriati</taxon>
        <taxon>Methanobacteriota</taxon>
        <taxon>Stenosarchaea group</taxon>
        <taxon>Halobacteria</taxon>
        <taxon>Halobacteriales</taxon>
        <taxon>Natrialbaceae</taxon>
        <taxon>Natronorubrum</taxon>
    </lineage>
</organism>
<dbReference type="AlphaFoldDB" id="A0A1G9C2X2"/>
<protein>
    <recommendedName>
        <fullName evidence="2">DUF8048 domain-containing protein</fullName>
    </recommendedName>
</protein>
<dbReference type="EMBL" id="FNFE01000004">
    <property type="protein sequence ID" value="SDK45986.1"/>
    <property type="molecule type" value="Genomic_DNA"/>
</dbReference>
<keyword evidence="4" id="KW-1185">Reference proteome</keyword>
<dbReference type="InterPro" id="IPR058361">
    <property type="entry name" value="DUF8048"/>
</dbReference>
<feature type="region of interest" description="Disordered" evidence="1">
    <location>
        <begin position="1"/>
        <end position="28"/>
    </location>
</feature>
<evidence type="ECO:0000313" key="4">
    <source>
        <dbReference type="Proteomes" id="UP000198882"/>
    </source>
</evidence>
<feature type="compositionally biased region" description="Basic and acidic residues" evidence="1">
    <location>
        <begin position="10"/>
        <end position="28"/>
    </location>
</feature>
<feature type="domain" description="DUF8048" evidence="2">
    <location>
        <begin position="13"/>
        <end position="122"/>
    </location>
</feature>
<evidence type="ECO:0000313" key="3">
    <source>
        <dbReference type="EMBL" id="SDK45986.1"/>
    </source>
</evidence>
<dbReference type="Pfam" id="PF26222">
    <property type="entry name" value="DUF8048"/>
    <property type="match status" value="1"/>
</dbReference>
<accession>A0A1G9C2X2</accession>
<name>A0A1G9C2X2_9EURY</name>
<gene>
    <name evidence="3" type="ORF">SAMN04515672_3189</name>
</gene>